<dbReference type="AlphaFoldDB" id="A0A2P7MWZ7"/>
<keyword evidence="3 6" id="KW-0812">Transmembrane</keyword>
<dbReference type="InterPro" id="IPR058982">
    <property type="entry name" value="Beta-barrel_AprE"/>
</dbReference>
<dbReference type="RefSeq" id="WP_106502649.1">
    <property type="nucleotide sequence ID" value="NZ_PXXO01000006.1"/>
</dbReference>
<evidence type="ECO:0000256" key="1">
    <source>
        <dbReference type="ARBA" id="ARBA00004167"/>
    </source>
</evidence>
<evidence type="ECO:0000256" key="2">
    <source>
        <dbReference type="ARBA" id="ARBA00009477"/>
    </source>
</evidence>
<proteinExistence type="inferred from homology"/>
<reference evidence="8 9" key="1">
    <citation type="journal article" date="2018" name="Environ. Microbiol.">
        <title>Ecological and genomic features of two widespread freshwater picocyanobacteria.</title>
        <authorList>
            <person name="Cabello-Yeves P.J."/>
            <person name="Picazo A."/>
            <person name="Camacho A."/>
            <person name="Callieri C."/>
            <person name="Rosselli R."/>
            <person name="Roda-Garcia J.J."/>
            <person name="Coutinho F.H."/>
            <person name="Rodriguez-Valera F."/>
        </authorList>
    </citation>
    <scope>NUCLEOTIDE SEQUENCE [LARGE SCALE GENOMIC DNA]</scope>
    <source>
        <strain evidence="8 9">Tous</strain>
    </source>
</reference>
<dbReference type="Gene3D" id="2.40.50.100">
    <property type="match status" value="1"/>
</dbReference>
<feature type="domain" description="AprE-like beta-barrel" evidence="7">
    <location>
        <begin position="268"/>
        <end position="357"/>
    </location>
</feature>
<protein>
    <submittedName>
        <fullName evidence="8">Hemolysin D</fullName>
    </submittedName>
</protein>
<keyword evidence="4 6" id="KW-1133">Transmembrane helix</keyword>
<dbReference type="GO" id="GO:0016020">
    <property type="term" value="C:membrane"/>
    <property type="evidence" value="ECO:0007669"/>
    <property type="project" value="UniProtKB-SubCell"/>
</dbReference>
<comment type="subcellular location">
    <subcellularLocation>
        <location evidence="1">Membrane</location>
        <topology evidence="1">Single-pass membrane protein</topology>
    </subcellularLocation>
</comment>
<dbReference type="Pfam" id="PF26002">
    <property type="entry name" value="Beta-barrel_AprE"/>
    <property type="match status" value="1"/>
</dbReference>
<name>A0A2P7MWZ7_9CYAN</name>
<dbReference type="InterPro" id="IPR050739">
    <property type="entry name" value="MFP"/>
</dbReference>
<dbReference type="SUPFAM" id="SSF111369">
    <property type="entry name" value="HlyD-like secretion proteins"/>
    <property type="match status" value="1"/>
</dbReference>
<gene>
    <name evidence="8" type="ORF">C7K55_06675</name>
</gene>
<evidence type="ECO:0000313" key="8">
    <source>
        <dbReference type="EMBL" id="PSJ05715.1"/>
    </source>
</evidence>
<dbReference type="OrthoDB" id="553569at2"/>
<sequence>MSIVRRAQNAIERRVQTSHEEMALQQSRFLARAITWALLGTTAAGLAWLALAKTDEVVVASGKLQPIGDVKTIQMPVGGVLETMLVKDGQRVTQGQVLLRLDNEATIDRQASLRTTITAKKAQLRLKEVELARYLNLNDTEQTVTRQNLVLETEILQRLEGLKAVGASAELQYLQQRNKVREVDGEIAKLKVDRLRQTAIIEQALEQVKGELADLGSKLTELQVNIRYQDVRSPVDGVVFDLKPTGPGFVAQGSEPVMKIVPFDALQAKVEIESSDIGFVRVGRPADISIDSFPATDFGVLLGTVKRIGSDALPPDERNQTYRFPATIALDTQQLKLKSGKSLPLQVGMSLTANIKLRKVTYLQLLLGEFKDKTDSLKQI</sequence>
<comment type="similarity">
    <text evidence="2">Belongs to the membrane fusion protein (MFP) (TC 8.A.1) family.</text>
</comment>
<keyword evidence="5 6" id="KW-0472">Membrane</keyword>
<organism evidence="8 9">
    <name type="scientific">Cyanobium usitatum str. Tous</name>
    <dbReference type="NCBI Taxonomy" id="2116684"/>
    <lineage>
        <taxon>Bacteria</taxon>
        <taxon>Bacillati</taxon>
        <taxon>Cyanobacteriota</taxon>
        <taxon>Cyanophyceae</taxon>
        <taxon>Synechococcales</taxon>
        <taxon>Prochlorococcaceae</taxon>
        <taxon>Cyanobium</taxon>
    </lineage>
</organism>
<keyword evidence="9" id="KW-1185">Reference proteome</keyword>
<dbReference type="PRINTS" id="PR01490">
    <property type="entry name" value="RTXTOXIND"/>
</dbReference>
<evidence type="ECO:0000256" key="3">
    <source>
        <dbReference type="ARBA" id="ARBA00022692"/>
    </source>
</evidence>
<dbReference type="PANTHER" id="PTHR30386">
    <property type="entry name" value="MEMBRANE FUSION SUBUNIT OF EMRAB-TOLC MULTIDRUG EFFLUX PUMP"/>
    <property type="match status" value="1"/>
</dbReference>
<accession>A0A2P7MWZ7</accession>
<evidence type="ECO:0000313" key="9">
    <source>
        <dbReference type="Proteomes" id="UP000243002"/>
    </source>
</evidence>
<dbReference type="Proteomes" id="UP000243002">
    <property type="component" value="Unassembled WGS sequence"/>
</dbReference>
<comment type="caution">
    <text evidence="8">The sequence shown here is derived from an EMBL/GenBank/DDBJ whole genome shotgun (WGS) entry which is preliminary data.</text>
</comment>
<evidence type="ECO:0000256" key="4">
    <source>
        <dbReference type="ARBA" id="ARBA00022989"/>
    </source>
</evidence>
<feature type="transmembrane region" description="Helical" evidence="6">
    <location>
        <begin position="29"/>
        <end position="51"/>
    </location>
</feature>
<evidence type="ECO:0000259" key="7">
    <source>
        <dbReference type="Pfam" id="PF26002"/>
    </source>
</evidence>
<dbReference type="PANTHER" id="PTHR30386:SF26">
    <property type="entry name" value="TRANSPORT PROTEIN COMB"/>
    <property type="match status" value="1"/>
</dbReference>
<evidence type="ECO:0000256" key="6">
    <source>
        <dbReference type="SAM" id="Phobius"/>
    </source>
</evidence>
<dbReference type="EMBL" id="PXXO01000006">
    <property type="protein sequence ID" value="PSJ05715.1"/>
    <property type="molecule type" value="Genomic_DNA"/>
</dbReference>
<evidence type="ECO:0000256" key="5">
    <source>
        <dbReference type="ARBA" id="ARBA00023136"/>
    </source>
</evidence>
<dbReference type="Gene3D" id="2.40.30.170">
    <property type="match status" value="1"/>
</dbReference>